<accession>A0A2T8IE69</accession>
<dbReference type="CDD" id="cd00121">
    <property type="entry name" value="MATH"/>
    <property type="match status" value="1"/>
</dbReference>
<dbReference type="InterPro" id="IPR011333">
    <property type="entry name" value="SKP1/BTB/POZ_sf"/>
</dbReference>
<dbReference type="InterPro" id="IPR002083">
    <property type="entry name" value="MATH/TRAF_dom"/>
</dbReference>
<dbReference type="InterPro" id="IPR045005">
    <property type="entry name" value="BPM1-6"/>
</dbReference>
<dbReference type="PANTHER" id="PTHR26379">
    <property type="entry name" value="BTB/POZ AND MATH DOMAIN-CONTAINING PROTEIN 1"/>
    <property type="match status" value="1"/>
</dbReference>
<evidence type="ECO:0000256" key="1">
    <source>
        <dbReference type="ARBA" id="ARBA00004906"/>
    </source>
</evidence>
<gene>
    <name evidence="5" type="ORF">PAHAL_7G320500</name>
</gene>
<feature type="domain" description="BTB" evidence="3">
    <location>
        <begin position="184"/>
        <end position="244"/>
    </location>
</feature>
<dbReference type="SMART" id="SM00225">
    <property type="entry name" value="BTB"/>
    <property type="match status" value="1"/>
</dbReference>
<dbReference type="CDD" id="cd18280">
    <property type="entry name" value="BTB_POZ_BPM_plant"/>
    <property type="match status" value="1"/>
</dbReference>
<proteinExistence type="inferred from homology"/>
<protein>
    <recommendedName>
        <fullName evidence="6">BTB domain-containing protein</fullName>
    </recommendedName>
</protein>
<dbReference type="Gene3D" id="1.25.40.420">
    <property type="match status" value="1"/>
</dbReference>
<evidence type="ECO:0000313" key="5">
    <source>
        <dbReference type="EMBL" id="PVH35958.1"/>
    </source>
</evidence>
<evidence type="ECO:0000259" key="3">
    <source>
        <dbReference type="PROSITE" id="PS50097"/>
    </source>
</evidence>
<dbReference type="Pfam" id="PF24570">
    <property type="entry name" value="BACK_BPM_SPOP"/>
    <property type="match status" value="1"/>
</dbReference>
<organism evidence="5">
    <name type="scientific">Panicum hallii</name>
    <dbReference type="NCBI Taxonomy" id="206008"/>
    <lineage>
        <taxon>Eukaryota</taxon>
        <taxon>Viridiplantae</taxon>
        <taxon>Streptophyta</taxon>
        <taxon>Embryophyta</taxon>
        <taxon>Tracheophyta</taxon>
        <taxon>Spermatophyta</taxon>
        <taxon>Magnoliopsida</taxon>
        <taxon>Liliopsida</taxon>
        <taxon>Poales</taxon>
        <taxon>Poaceae</taxon>
        <taxon>PACMAD clade</taxon>
        <taxon>Panicoideae</taxon>
        <taxon>Panicodae</taxon>
        <taxon>Paniceae</taxon>
        <taxon>Panicinae</taxon>
        <taxon>Panicum</taxon>
        <taxon>Panicum sect. Panicum</taxon>
    </lineage>
</organism>
<reference evidence="5" key="1">
    <citation type="submission" date="2018-04" db="EMBL/GenBank/DDBJ databases">
        <title>WGS assembly of Panicum hallii.</title>
        <authorList>
            <person name="Lovell J."/>
            <person name="Jenkins J."/>
            <person name="Lowry D."/>
            <person name="Mamidi S."/>
            <person name="Sreedasyam A."/>
            <person name="Weng X."/>
            <person name="Barry K."/>
            <person name="Bonette J."/>
            <person name="Campitelli B."/>
            <person name="Daum C."/>
            <person name="Gordon S."/>
            <person name="Gould B."/>
            <person name="Lipzen A."/>
            <person name="Macqueen A."/>
            <person name="Palacio-Mejia J."/>
            <person name="Plott C."/>
            <person name="Shakirov E."/>
            <person name="Shu S."/>
            <person name="Yoshinaga Y."/>
            <person name="Zane M."/>
            <person name="Rokhsar D."/>
            <person name="Grimwood J."/>
            <person name="Schmutz J."/>
            <person name="Juenger T."/>
        </authorList>
    </citation>
    <scope>NUCLEOTIDE SEQUENCE [LARGE SCALE GENOMIC DNA]</scope>
    <source>
        <strain evidence="5">FIL2</strain>
    </source>
</reference>
<dbReference type="Pfam" id="PF00651">
    <property type="entry name" value="BTB"/>
    <property type="match status" value="1"/>
</dbReference>
<dbReference type="Gene3D" id="2.60.210.10">
    <property type="entry name" value="Apoptosis, Tumor Necrosis Factor Receptor Associated Protein 2, Chain A"/>
    <property type="match status" value="1"/>
</dbReference>
<dbReference type="EMBL" id="CM008052">
    <property type="protein sequence ID" value="PVH35958.1"/>
    <property type="molecule type" value="Genomic_DNA"/>
</dbReference>
<dbReference type="InterPro" id="IPR000210">
    <property type="entry name" value="BTB/POZ_dom"/>
</dbReference>
<evidence type="ECO:0008006" key="6">
    <source>
        <dbReference type="Google" id="ProtNLM"/>
    </source>
</evidence>
<dbReference type="PANTHER" id="PTHR26379:SF382">
    <property type="entry name" value="OS10G0435900 PROTEIN"/>
    <property type="match status" value="1"/>
</dbReference>
<dbReference type="Gene3D" id="3.30.710.10">
    <property type="entry name" value="Potassium Channel Kv1.1, Chain A"/>
    <property type="match status" value="1"/>
</dbReference>
<dbReference type="SUPFAM" id="SSF49599">
    <property type="entry name" value="TRAF domain-like"/>
    <property type="match status" value="1"/>
</dbReference>
<evidence type="ECO:0000256" key="2">
    <source>
        <dbReference type="ARBA" id="ARBA00010846"/>
    </source>
</evidence>
<sequence>MSLFRFSMLDPYMEPLRLPQGRLATKPARATFSAPGSSFGSLNSIWPFFNSSPFRAGGRNWHISYRPKGSHGGNSDFISFYLALDDVDDDPVMAYFTLSLLDQDKNPMPSYFPTSKMNNFSGRRIFGYEKFIEREILERSEHLKYDSFTLRVQIHVVKETPSVLVPPSDIQRHLGSLLMSMEGADVEFLVGGETFAAHRLVLAARSPIFNAELYGPMKEGTVTNTIEIDDMDAQVFEAMLHFIYPDSWPEMEQEDESAMTQHLLVAADRYCTQRLKLICEARLHDHIDAGSVSIILALADKHNCSGLKKECFNFLRSSTSPLVVMEAEECEYLTQSCPTVMEELNTIFLERNLEKAKISEEGIEDNAHLTIKD</sequence>
<evidence type="ECO:0000259" key="4">
    <source>
        <dbReference type="PROSITE" id="PS50144"/>
    </source>
</evidence>
<dbReference type="Pfam" id="PF22486">
    <property type="entry name" value="MATH_2"/>
    <property type="match status" value="1"/>
</dbReference>
<dbReference type="InterPro" id="IPR056423">
    <property type="entry name" value="BACK_BPM_SPOP"/>
</dbReference>
<dbReference type="AlphaFoldDB" id="A0A2T8IE69"/>
<comment type="similarity">
    <text evidence="2">Belongs to the Tdpoz family.</text>
</comment>
<comment type="pathway">
    <text evidence="1">Protein modification; protein ubiquitination.</text>
</comment>
<dbReference type="PROSITE" id="PS50144">
    <property type="entry name" value="MATH"/>
    <property type="match status" value="1"/>
</dbReference>
<dbReference type="InterPro" id="IPR008974">
    <property type="entry name" value="TRAF-like"/>
</dbReference>
<dbReference type="Proteomes" id="UP000243499">
    <property type="component" value="Chromosome 7"/>
</dbReference>
<dbReference type="GO" id="GO:0016567">
    <property type="term" value="P:protein ubiquitination"/>
    <property type="evidence" value="ECO:0007669"/>
    <property type="project" value="InterPro"/>
</dbReference>
<name>A0A2T8IE69_9POAL</name>
<dbReference type="Gramene" id="PVH35958">
    <property type="protein sequence ID" value="PVH35958"/>
    <property type="gene ID" value="PAHAL_7G320500"/>
</dbReference>
<dbReference type="SUPFAM" id="SSF54695">
    <property type="entry name" value="POZ domain"/>
    <property type="match status" value="1"/>
</dbReference>
<feature type="domain" description="MATH" evidence="4">
    <location>
        <begin position="29"/>
        <end position="154"/>
    </location>
</feature>
<dbReference type="PROSITE" id="PS50097">
    <property type="entry name" value="BTB"/>
    <property type="match status" value="1"/>
</dbReference>